<organism evidence="2">
    <name type="scientific">bioreactor metagenome</name>
    <dbReference type="NCBI Taxonomy" id="1076179"/>
    <lineage>
        <taxon>unclassified sequences</taxon>
        <taxon>metagenomes</taxon>
        <taxon>ecological metagenomes</taxon>
    </lineage>
</organism>
<feature type="compositionally biased region" description="Basic and acidic residues" evidence="1">
    <location>
        <begin position="87"/>
        <end position="105"/>
    </location>
</feature>
<proteinExistence type="predicted"/>
<protein>
    <submittedName>
        <fullName evidence="2">Uncharacterized protein</fullName>
    </submittedName>
</protein>
<reference evidence="2" key="1">
    <citation type="submission" date="2019-08" db="EMBL/GenBank/DDBJ databases">
        <authorList>
            <person name="Kucharzyk K."/>
            <person name="Murdoch R.W."/>
            <person name="Higgins S."/>
            <person name="Loffler F."/>
        </authorList>
    </citation>
    <scope>NUCLEOTIDE SEQUENCE</scope>
</reference>
<feature type="region of interest" description="Disordered" evidence="1">
    <location>
        <begin position="71"/>
        <end position="105"/>
    </location>
</feature>
<name>A0A645ELJ7_9ZZZZ</name>
<gene>
    <name evidence="2" type="ORF">SDC9_149375</name>
</gene>
<sequence length="105" mass="12080">MTQDRIQICASYHPVVPVVGLIADEKLTLVVPSPRTYKPKYSAFRHVHADMFPHEPIQVRGVRRITLRSDRTDIEQRRSSPEYSGDDLLRIPGERSGVDRRDIDV</sequence>
<accession>A0A645ELJ7</accession>
<dbReference type="EMBL" id="VSSQ01048120">
    <property type="protein sequence ID" value="MPN02162.1"/>
    <property type="molecule type" value="Genomic_DNA"/>
</dbReference>
<evidence type="ECO:0000256" key="1">
    <source>
        <dbReference type="SAM" id="MobiDB-lite"/>
    </source>
</evidence>
<feature type="compositionally biased region" description="Basic and acidic residues" evidence="1">
    <location>
        <begin position="71"/>
        <end position="80"/>
    </location>
</feature>
<comment type="caution">
    <text evidence="2">The sequence shown here is derived from an EMBL/GenBank/DDBJ whole genome shotgun (WGS) entry which is preliminary data.</text>
</comment>
<evidence type="ECO:0000313" key="2">
    <source>
        <dbReference type="EMBL" id="MPN02162.1"/>
    </source>
</evidence>
<dbReference type="AlphaFoldDB" id="A0A645ELJ7"/>